<evidence type="ECO:0000313" key="2">
    <source>
        <dbReference type="Proteomes" id="UP000190188"/>
    </source>
</evidence>
<dbReference type="Proteomes" id="UP000190188">
    <property type="component" value="Unassembled WGS sequence"/>
</dbReference>
<reference evidence="1 2" key="1">
    <citation type="submission" date="2017-01" db="EMBL/GenBank/DDBJ databases">
        <title>Genome analysis of Paenibacillus selenitrireducens ES3-24.</title>
        <authorList>
            <person name="Xu D."/>
            <person name="Yao R."/>
            <person name="Zheng S."/>
        </authorList>
    </citation>
    <scope>NUCLEOTIDE SEQUENCE [LARGE SCALE GENOMIC DNA]</scope>
    <source>
        <strain evidence="1 2">ES3-24</strain>
    </source>
</reference>
<comment type="caution">
    <text evidence="1">The sequence shown here is derived from an EMBL/GenBank/DDBJ whole genome shotgun (WGS) entry which is preliminary data.</text>
</comment>
<dbReference type="AlphaFoldDB" id="A0A1T2XCP0"/>
<gene>
    <name evidence="1" type="ORF">BVG16_13445</name>
</gene>
<evidence type="ECO:0000313" key="1">
    <source>
        <dbReference type="EMBL" id="OPA77456.1"/>
    </source>
</evidence>
<organism evidence="1 2">
    <name type="scientific">Paenibacillus selenitireducens</name>
    <dbReference type="NCBI Taxonomy" id="1324314"/>
    <lineage>
        <taxon>Bacteria</taxon>
        <taxon>Bacillati</taxon>
        <taxon>Bacillota</taxon>
        <taxon>Bacilli</taxon>
        <taxon>Bacillales</taxon>
        <taxon>Paenibacillaceae</taxon>
        <taxon>Paenibacillus</taxon>
    </lineage>
</organism>
<proteinExistence type="predicted"/>
<name>A0A1T2XCP0_9BACL</name>
<protein>
    <submittedName>
        <fullName evidence="1">Uncharacterized protein</fullName>
    </submittedName>
</protein>
<dbReference type="STRING" id="1324314.BVG16_13445"/>
<accession>A0A1T2XCP0</accession>
<dbReference type="EMBL" id="MSZX01000005">
    <property type="protein sequence ID" value="OPA77456.1"/>
    <property type="molecule type" value="Genomic_DNA"/>
</dbReference>
<dbReference type="OrthoDB" id="2616749at2"/>
<keyword evidence="2" id="KW-1185">Reference proteome</keyword>
<sequence length="123" mass="14314">MLAEQLELFPRATKEDIEATRQLLDEYVACVNNVKVLEEDGIEKLDPEEKKTYDKSVYKINRLNRAVKLIVNQDIREIIKYRYIEGNGHSLTIQKYAKVMDVSTVNRKINKGIESIADSLIKW</sequence>
<dbReference type="RefSeq" id="WP_078499197.1">
    <property type="nucleotide sequence ID" value="NZ_MSZX01000005.1"/>
</dbReference>